<reference evidence="2 3" key="1">
    <citation type="submission" date="2015-02" db="EMBL/GenBank/DDBJ databases">
        <authorList>
            <person name="Ju K.-S."/>
            <person name="Doroghazi J.R."/>
            <person name="Metcalf W."/>
        </authorList>
    </citation>
    <scope>NUCLEOTIDE SEQUENCE [LARGE SCALE GENOMIC DNA]</scope>
    <source>
        <strain evidence="2 3">NRRL B-16140</strain>
    </source>
</reference>
<proteinExistence type="predicted"/>
<dbReference type="PATRIC" id="fig|68170.10.peg.3986"/>
<protein>
    <recommendedName>
        <fullName evidence="1">Bacterial bifunctional deaminase-reductase C-terminal domain-containing protein</fullName>
    </recommendedName>
</protein>
<dbReference type="RefSeq" id="WP_045312282.1">
    <property type="nucleotide sequence ID" value="NZ_JYJG01000096.1"/>
</dbReference>
<dbReference type="InterPro" id="IPR002734">
    <property type="entry name" value="RibDG_C"/>
</dbReference>
<dbReference type="Pfam" id="PF01872">
    <property type="entry name" value="RibD_C"/>
    <property type="match status" value="2"/>
</dbReference>
<sequence length="177" mass="20394">MIITMTSISLDGCMEGPDHDIGWHHVDDEMHEHFNEELAKMSRFVDGRRNHETMLEAWPHTDEHPEWPRPMHDFGRIWRAMPKIVYSRTLETTEWNTEVRREIDPDEVRAWPGDSMVGGAQLVGSFFEHDLIDEVRLYLNPVAIGAGTPFFKKPIALALKSTRAFGNGVVELIYGRP</sequence>
<dbReference type="Proteomes" id="UP000033393">
    <property type="component" value="Unassembled WGS sequence"/>
</dbReference>
<dbReference type="AlphaFoldDB" id="A0A0F0H1Y8"/>
<dbReference type="EMBL" id="JYJG01000096">
    <property type="protein sequence ID" value="KJK48876.1"/>
    <property type="molecule type" value="Genomic_DNA"/>
</dbReference>
<organism evidence="2 3">
    <name type="scientific">Lentzea aerocolonigenes</name>
    <name type="common">Lechevalieria aerocolonigenes</name>
    <name type="synonym">Saccharothrix aerocolonigenes</name>
    <dbReference type="NCBI Taxonomy" id="68170"/>
    <lineage>
        <taxon>Bacteria</taxon>
        <taxon>Bacillati</taxon>
        <taxon>Actinomycetota</taxon>
        <taxon>Actinomycetes</taxon>
        <taxon>Pseudonocardiales</taxon>
        <taxon>Pseudonocardiaceae</taxon>
        <taxon>Lentzea</taxon>
    </lineage>
</organism>
<dbReference type="OrthoDB" id="7949219at2"/>
<accession>A0A0F0H1Y8</accession>
<keyword evidence="3" id="KW-1185">Reference proteome</keyword>
<feature type="domain" description="Bacterial bifunctional deaminase-reductase C-terminal" evidence="1">
    <location>
        <begin position="2"/>
        <end position="93"/>
    </location>
</feature>
<evidence type="ECO:0000259" key="1">
    <source>
        <dbReference type="Pfam" id="PF01872"/>
    </source>
</evidence>
<dbReference type="GO" id="GO:0009231">
    <property type="term" value="P:riboflavin biosynthetic process"/>
    <property type="evidence" value="ECO:0007669"/>
    <property type="project" value="InterPro"/>
</dbReference>
<evidence type="ECO:0000313" key="3">
    <source>
        <dbReference type="Proteomes" id="UP000033393"/>
    </source>
</evidence>
<gene>
    <name evidence="2" type="ORF">UK23_15820</name>
</gene>
<dbReference type="InterPro" id="IPR024072">
    <property type="entry name" value="DHFR-like_dom_sf"/>
</dbReference>
<comment type="caution">
    <text evidence="2">The sequence shown here is derived from an EMBL/GenBank/DDBJ whole genome shotgun (WGS) entry which is preliminary data.</text>
</comment>
<evidence type="ECO:0000313" key="2">
    <source>
        <dbReference type="EMBL" id="KJK48876.1"/>
    </source>
</evidence>
<dbReference type="Gene3D" id="3.40.430.10">
    <property type="entry name" value="Dihydrofolate Reductase, subunit A"/>
    <property type="match status" value="1"/>
</dbReference>
<dbReference type="SUPFAM" id="SSF53597">
    <property type="entry name" value="Dihydrofolate reductase-like"/>
    <property type="match status" value="1"/>
</dbReference>
<name>A0A0F0H1Y8_LENAE</name>
<feature type="domain" description="Bacterial bifunctional deaminase-reductase C-terminal" evidence="1">
    <location>
        <begin position="118"/>
        <end position="170"/>
    </location>
</feature>
<dbReference type="GO" id="GO:0008703">
    <property type="term" value="F:5-amino-6-(5-phosphoribosylamino)uracil reductase activity"/>
    <property type="evidence" value="ECO:0007669"/>
    <property type="project" value="InterPro"/>
</dbReference>